<accession>A0A1Y5HXT0</accession>
<reference evidence="1" key="1">
    <citation type="submission" date="2017-04" db="EMBL/GenBank/DDBJ databases">
        <title>Population genomics of picophytoplankton unveils novel chromosome hypervariability.</title>
        <authorList>
            <consortium name="DOE Joint Genome Institute"/>
            <person name="Blanc-Mathieu R."/>
            <person name="Krasovec M."/>
            <person name="Hebrard M."/>
            <person name="Yau S."/>
            <person name="Desgranges E."/>
            <person name="Martin J."/>
            <person name="Schackwitz W."/>
            <person name="Kuo A."/>
            <person name="Salin G."/>
            <person name="Donnadieu C."/>
            <person name="Desdevises Y."/>
            <person name="Sanchez-Ferandin S."/>
            <person name="Moreau H."/>
            <person name="Rivals E."/>
            <person name="Grigoriev I.V."/>
            <person name="Grimsley N."/>
            <person name="Eyre-Walker A."/>
            <person name="Piganeau G."/>
        </authorList>
    </citation>
    <scope>NUCLEOTIDE SEQUENCE [LARGE SCALE GENOMIC DNA]</scope>
    <source>
        <strain evidence="1">RCC 1115</strain>
    </source>
</reference>
<sequence>MTQDGVSRGTPTRVFTLYKFRQVFATRDMCARIIRRRGSEVLHISCNFLCKLGQSDNFLQG</sequence>
<name>A0A1Y5HXT0_OSTTA</name>
<evidence type="ECO:0000313" key="1">
    <source>
        <dbReference type="EMBL" id="OUS42066.1"/>
    </source>
</evidence>
<organism evidence="1">
    <name type="scientific">Ostreococcus tauri</name>
    <name type="common">Marine green alga</name>
    <dbReference type="NCBI Taxonomy" id="70448"/>
    <lineage>
        <taxon>Eukaryota</taxon>
        <taxon>Viridiplantae</taxon>
        <taxon>Chlorophyta</taxon>
        <taxon>Mamiellophyceae</taxon>
        <taxon>Mamiellales</taxon>
        <taxon>Bathycoccaceae</taxon>
        <taxon>Ostreococcus</taxon>
    </lineage>
</organism>
<protein>
    <submittedName>
        <fullName evidence="1">Uncharacterized protein</fullName>
    </submittedName>
</protein>
<gene>
    <name evidence="1" type="ORF">BE221DRAFT_163606</name>
</gene>
<dbReference type="AlphaFoldDB" id="A0A1Y5HXT0"/>
<proteinExistence type="predicted"/>
<dbReference type="EMBL" id="KZ155839">
    <property type="protein sequence ID" value="OUS42066.1"/>
    <property type="molecule type" value="Genomic_DNA"/>
</dbReference>
<dbReference type="Proteomes" id="UP000195557">
    <property type="component" value="Unassembled WGS sequence"/>
</dbReference>